<dbReference type="EMBL" id="JACHVQ010000002">
    <property type="protein sequence ID" value="MBB2892884.1"/>
    <property type="molecule type" value="Genomic_DNA"/>
</dbReference>
<name>A0A839NA70_9MICO</name>
<reference evidence="1 2" key="1">
    <citation type="submission" date="2020-08" db="EMBL/GenBank/DDBJ databases">
        <title>Sequencing the genomes of 1000 actinobacteria strains.</title>
        <authorList>
            <person name="Klenk H.-P."/>
        </authorList>
    </citation>
    <scope>NUCLEOTIDE SEQUENCE [LARGE SCALE GENOMIC DNA]</scope>
    <source>
        <strain evidence="1 2">DSM 105369</strain>
    </source>
</reference>
<dbReference type="AlphaFoldDB" id="A0A839NA70"/>
<sequence>MSAGNTERELPDGRVDYVLDATPGIVDAAQGYVYLNARKNFSLTNHSHMKLKFSYSSFCYGGRVPGPSQDLRRQLHKVAFGQSGYFSAAQAKEVGYSYQAQKYHVDHGNWLRVDRGLFRLPEWPSGPADTYARWVLWSGGVGVISHDSALAVHGLSDVNPARVHLTVPVGFRARDDAVILHTGRLADRDIERRGSWQLTSVDRTLLDIADGDTSQEIVDQTVSDALERSMTTPRRLLRLTANASDRAALRLERALTRAKA</sequence>
<protein>
    <recommendedName>
        <fullName evidence="3">AbiEi antitoxin C-terminal domain-containing protein</fullName>
    </recommendedName>
</protein>
<dbReference type="Proteomes" id="UP000559182">
    <property type="component" value="Unassembled WGS sequence"/>
</dbReference>
<dbReference type="RefSeq" id="WP_221185542.1">
    <property type="nucleotide sequence ID" value="NZ_JACHVQ010000002.1"/>
</dbReference>
<accession>A0A839NA70</accession>
<evidence type="ECO:0008006" key="3">
    <source>
        <dbReference type="Google" id="ProtNLM"/>
    </source>
</evidence>
<evidence type="ECO:0000313" key="2">
    <source>
        <dbReference type="Proteomes" id="UP000559182"/>
    </source>
</evidence>
<organism evidence="1 2">
    <name type="scientific">Flexivirga oryzae</name>
    <dbReference type="NCBI Taxonomy" id="1794944"/>
    <lineage>
        <taxon>Bacteria</taxon>
        <taxon>Bacillati</taxon>
        <taxon>Actinomycetota</taxon>
        <taxon>Actinomycetes</taxon>
        <taxon>Micrococcales</taxon>
        <taxon>Dermacoccaceae</taxon>
        <taxon>Flexivirga</taxon>
    </lineage>
</organism>
<evidence type="ECO:0000313" key="1">
    <source>
        <dbReference type="EMBL" id="MBB2892884.1"/>
    </source>
</evidence>
<gene>
    <name evidence="1" type="ORF">FHU39_002902</name>
</gene>
<keyword evidence="2" id="KW-1185">Reference proteome</keyword>
<proteinExistence type="predicted"/>
<comment type="caution">
    <text evidence="1">The sequence shown here is derived from an EMBL/GenBank/DDBJ whole genome shotgun (WGS) entry which is preliminary data.</text>
</comment>